<dbReference type="Gene3D" id="1.25.40.10">
    <property type="entry name" value="Tetratricopeptide repeat domain"/>
    <property type="match status" value="1"/>
</dbReference>
<evidence type="ECO:0000313" key="4">
    <source>
        <dbReference type="EMBL" id="CAF4076754.1"/>
    </source>
</evidence>
<keyword evidence="5" id="KW-1185">Reference proteome</keyword>
<dbReference type="Proteomes" id="UP000681722">
    <property type="component" value="Unassembled WGS sequence"/>
</dbReference>
<evidence type="ECO:0000313" key="5">
    <source>
        <dbReference type="Proteomes" id="UP000663829"/>
    </source>
</evidence>
<organism evidence="2 5">
    <name type="scientific">Didymodactylos carnosus</name>
    <dbReference type="NCBI Taxonomy" id="1234261"/>
    <lineage>
        <taxon>Eukaryota</taxon>
        <taxon>Metazoa</taxon>
        <taxon>Spiralia</taxon>
        <taxon>Gnathifera</taxon>
        <taxon>Rotifera</taxon>
        <taxon>Eurotatoria</taxon>
        <taxon>Bdelloidea</taxon>
        <taxon>Philodinida</taxon>
        <taxon>Philodinidae</taxon>
        <taxon>Didymodactylos</taxon>
    </lineage>
</organism>
<dbReference type="SUPFAM" id="SSF56399">
    <property type="entry name" value="ADP-ribosylation"/>
    <property type="match status" value="1"/>
</dbReference>
<sequence>MNSFLSTSRKRDVALVFADPGIITNNQKRVLFEIEVNTRIHEVKPFADVSQFSSFEEYEILFMLGSIFRTSSIQYSEEEEVWIVKLILCSEQGYTLTNIYSSLKEDIGEYVGVLELGRILYKMGKYDKAEKYLNQLLNTLKEDSLLIGRCYHALGIIASEKGDYEKSLLFYNKSVEFEILALSIDVK</sequence>
<dbReference type="EMBL" id="CAJOBA010028183">
    <property type="protein sequence ID" value="CAF3944443.1"/>
    <property type="molecule type" value="Genomic_DNA"/>
</dbReference>
<evidence type="ECO:0008006" key="6">
    <source>
        <dbReference type="Google" id="ProtNLM"/>
    </source>
</evidence>
<comment type="caution">
    <text evidence="2">The sequence shown here is derived from an EMBL/GenBank/DDBJ whole genome shotgun (WGS) entry which is preliminary data.</text>
</comment>
<dbReference type="InterPro" id="IPR011990">
    <property type="entry name" value="TPR-like_helical_dom_sf"/>
</dbReference>
<accession>A0A815C6Z6</accession>
<dbReference type="EMBL" id="CAJOBC010027974">
    <property type="protein sequence ID" value="CAF4076754.1"/>
    <property type="molecule type" value="Genomic_DNA"/>
</dbReference>
<dbReference type="EMBL" id="CAJNOK010011628">
    <property type="protein sequence ID" value="CAF1144476.1"/>
    <property type="molecule type" value="Genomic_DNA"/>
</dbReference>
<reference evidence="2" key="1">
    <citation type="submission" date="2021-02" db="EMBL/GenBank/DDBJ databases">
        <authorList>
            <person name="Nowell W R."/>
        </authorList>
    </citation>
    <scope>NUCLEOTIDE SEQUENCE</scope>
</reference>
<evidence type="ECO:0000313" key="1">
    <source>
        <dbReference type="EMBL" id="CAF1144476.1"/>
    </source>
</evidence>
<dbReference type="SMART" id="SM00028">
    <property type="entry name" value="TPR"/>
    <property type="match status" value="2"/>
</dbReference>
<dbReference type="Proteomes" id="UP000677228">
    <property type="component" value="Unassembled WGS sequence"/>
</dbReference>
<dbReference type="Gene3D" id="3.90.176.10">
    <property type="entry name" value="Toxin ADP-ribosyltransferase, Chain A, domain 1"/>
    <property type="match status" value="1"/>
</dbReference>
<evidence type="ECO:0000313" key="3">
    <source>
        <dbReference type="EMBL" id="CAF3944443.1"/>
    </source>
</evidence>
<dbReference type="Proteomes" id="UP000682733">
    <property type="component" value="Unassembled WGS sequence"/>
</dbReference>
<gene>
    <name evidence="2" type="ORF">GPM918_LOCUS27568</name>
    <name evidence="1" type="ORF">OVA965_LOCUS21290</name>
    <name evidence="4" type="ORF">SRO942_LOCUS27912</name>
    <name evidence="3" type="ORF">TMI583_LOCUS21910</name>
</gene>
<dbReference type="Pfam" id="PF13424">
    <property type="entry name" value="TPR_12"/>
    <property type="match status" value="1"/>
</dbReference>
<dbReference type="EMBL" id="CAJNOQ010011625">
    <property type="protein sequence ID" value="CAF1281253.1"/>
    <property type="molecule type" value="Genomic_DNA"/>
</dbReference>
<dbReference type="InterPro" id="IPR019734">
    <property type="entry name" value="TPR_rpt"/>
</dbReference>
<dbReference type="OrthoDB" id="19588at2759"/>
<protein>
    <recommendedName>
        <fullName evidence="6">Tetratricopeptide repeat protein</fullName>
    </recommendedName>
</protein>
<dbReference type="SUPFAM" id="SSF48452">
    <property type="entry name" value="TPR-like"/>
    <property type="match status" value="1"/>
</dbReference>
<dbReference type="PROSITE" id="PS51996">
    <property type="entry name" value="TR_MART"/>
    <property type="match status" value="1"/>
</dbReference>
<evidence type="ECO:0000313" key="2">
    <source>
        <dbReference type="EMBL" id="CAF1281253.1"/>
    </source>
</evidence>
<proteinExistence type="predicted"/>
<dbReference type="Proteomes" id="UP000663829">
    <property type="component" value="Unassembled WGS sequence"/>
</dbReference>
<name>A0A815C6Z6_9BILA</name>
<dbReference type="AlphaFoldDB" id="A0A815C6Z6"/>